<protein>
    <submittedName>
        <fullName evidence="2">Uncharacterized protein</fullName>
    </submittedName>
</protein>
<feature type="region of interest" description="Disordered" evidence="1">
    <location>
        <begin position="85"/>
        <end position="105"/>
    </location>
</feature>
<sequence length="201" mass="21492">MAAALEPAEAEPCPEPPAHRLSVAELDRELDSRSELIDDKEFDIPQVDTPPTLESILNETDDEEESFILEDPFLLNLDNTDTHSYDTSSVASSDSGDRTHLKRKKKLPDSLSLHGSVIRLSLLKGISAQIVSAADKVDAGLPTAIIRTRLSGCVWAAPQLGPSTGPSLLSVSTMTAPGCSVALQKDRSPCGIWPVGSCCDQ</sequence>
<dbReference type="AlphaFoldDB" id="A0A8C3N2X8"/>
<feature type="region of interest" description="Disordered" evidence="1">
    <location>
        <begin position="32"/>
        <end position="54"/>
    </location>
</feature>
<dbReference type="Proteomes" id="UP000694382">
    <property type="component" value="Chromosome 9"/>
</dbReference>
<keyword evidence="3" id="KW-1185">Reference proteome</keyword>
<feature type="compositionally biased region" description="Basic and acidic residues" evidence="1">
    <location>
        <begin position="32"/>
        <end position="43"/>
    </location>
</feature>
<reference evidence="2" key="3">
    <citation type="submission" date="2025-09" db="UniProtKB">
        <authorList>
            <consortium name="Ensembl"/>
        </authorList>
    </citation>
    <scope>IDENTIFICATION</scope>
</reference>
<reference evidence="2" key="1">
    <citation type="submission" date="2020-02" db="EMBL/GenBank/DDBJ databases">
        <authorList>
            <person name="Enbody D E."/>
            <person name="Pettersson E M."/>
        </authorList>
    </citation>
    <scope>NUCLEOTIDE SEQUENCE [LARGE SCALE GENOMIC DNA]</scope>
</reference>
<name>A0A8C3N2X8_GEOPR</name>
<evidence type="ECO:0000313" key="3">
    <source>
        <dbReference type="Proteomes" id="UP000694382"/>
    </source>
</evidence>
<reference evidence="2" key="2">
    <citation type="submission" date="2025-08" db="UniProtKB">
        <authorList>
            <consortium name="Ensembl"/>
        </authorList>
    </citation>
    <scope>IDENTIFICATION</scope>
</reference>
<evidence type="ECO:0000313" key="2">
    <source>
        <dbReference type="Ensembl" id="ENSCPVP00000015082.1"/>
    </source>
</evidence>
<evidence type="ECO:0000256" key="1">
    <source>
        <dbReference type="SAM" id="MobiDB-lite"/>
    </source>
</evidence>
<feature type="compositionally biased region" description="Low complexity" evidence="1">
    <location>
        <begin position="85"/>
        <end position="94"/>
    </location>
</feature>
<proteinExistence type="predicted"/>
<dbReference type="Ensembl" id="ENSCPVT00000015751.2">
    <property type="protein sequence ID" value="ENSCPVP00000015082.1"/>
    <property type="gene ID" value="ENSCPVG00000018420.1"/>
</dbReference>
<accession>A0A8C3N2X8</accession>
<organism evidence="2 3">
    <name type="scientific">Geospiza parvula</name>
    <name type="common">Small tree-finch</name>
    <name type="synonym">Camarhynchus parvulus</name>
    <dbReference type="NCBI Taxonomy" id="87175"/>
    <lineage>
        <taxon>Eukaryota</taxon>
        <taxon>Metazoa</taxon>
        <taxon>Chordata</taxon>
        <taxon>Craniata</taxon>
        <taxon>Vertebrata</taxon>
        <taxon>Euteleostomi</taxon>
        <taxon>Archelosauria</taxon>
        <taxon>Archosauria</taxon>
        <taxon>Dinosauria</taxon>
        <taxon>Saurischia</taxon>
        <taxon>Theropoda</taxon>
        <taxon>Coelurosauria</taxon>
        <taxon>Aves</taxon>
        <taxon>Neognathae</taxon>
        <taxon>Neoaves</taxon>
        <taxon>Telluraves</taxon>
        <taxon>Australaves</taxon>
        <taxon>Passeriformes</taxon>
        <taxon>Thraupidae</taxon>
        <taxon>Camarhynchus</taxon>
    </lineage>
</organism>